<evidence type="ECO:0000259" key="6">
    <source>
        <dbReference type="Pfam" id="PF04003"/>
    </source>
</evidence>
<evidence type="ECO:0000256" key="1">
    <source>
        <dbReference type="ARBA" id="ARBA00022574"/>
    </source>
</evidence>
<proteinExistence type="inferred from homology"/>
<evidence type="ECO:0000256" key="3">
    <source>
        <dbReference type="ARBA" id="ARBA00038229"/>
    </source>
</evidence>
<dbReference type="Pfam" id="PF04003">
    <property type="entry name" value="Utp12"/>
    <property type="match status" value="1"/>
</dbReference>
<reference evidence="7 8" key="1">
    <citation type="journal article" date="2022" name="Allergy">
        <title>Genome assembly and annotation of Periplaneta americana reveal a comprehensive cockroach allergen profile.</title>
        <authorList>
            <person name="Wang L."/>
            <person name="Xiong Q."/>
            <person name="Saelim N."/>
            <person name="Wang L."/>
            <person name="Nong W."/>
            <person name="Wan A.T."/>
            <person name="Shi M."/>
            <person name="Liu X."/>
            <person name="Cao Q."/>
            <person name="Hui J.H.L."/>
            <person name="Sookrung N."/>
            <person name="Leung T.F."/>
            <person name="Tungtrongchitr A."/>
            <person name="Tsui S.K.W."/>
        </authorList>
    </citation>
    <scope>NUCLEOTIDE SEQUENCE [LARGE SCALE GENOMIC DNA]</scope>
    <source>
        <strain evidence="7">PWHHKU_190912</strain>
    </source>
</reference>
<dbReference type="InterPro" id="IPR051570">
    <property type="entry name" value="TBC1_cilium_biogenesis"/>
</dbReference>
<feature type="repeat" description="WD" evidence="4">
    <location>
        <begin position="187"/>
        <end position="228"/>
    </location>
</feature>
<feature type="repeat" description="WD" evidence="4">
    <location>
        <begin position="61"/>
        <end position="102"/>
    </location>
</feature>
<dbReference type="SUPFAM" id="SSF50978">
    <property type="entry name" value="WD40 repeat-like"/>
    <property type="match status" value="2"/>
</dbReference>
<accession>A0ABQ8TZE0</accession>
<dbReference type="PRINTS" id="PR00320">
    <property type="entry name" value="GPROTEINBRPT"/>
</dbReference>
<dbReference type="PANTHER" id="PTHR19853">
    <property type="entry name" value="WD REPEAT CONTAINING PROTEIN 3 WDR3"/>
    <property type="match status" value="1"/>
</dbReference>
<keyword evidence="1 4" id="KW-0853">WD repeat</keyword>
<protein>
    <recommendedName>
        <fullName evidence="6">Small-subunit processome Utp12 domain-containing protein</fullName>
    </recommendedName>
</protein>
<dbReference type="PROSITE" id="PS50294">
    <property type="entry name" value="WD_REPEATS_REGION"/>
    <property type="match status" value="6"/>
</dbReference>
<sequence length="984" mass="109040">MGLTKQYLRYIPAGNFNIIASTDCNVVFLTLEGQEGRYVGVAACEDIIIWDMRLGERALVLPGDKYEVTQLASSPDKRFLAAGYSDGTVKVFNLKSGENVTSFSGHRGAITCLTYDEDGHRLASGAKDTDIIIWDVVAEAGLHRLTGHKGIVTQVRFLNKYNVLVSGSKDTFVKFWDLDTSHCFKTLVGHRSEVWGLTLVKEDKYLVTGCGDSELRVWSIVSKDSAAADSENVDKVVPDTEGFVTGEEGGDLDGISPLQCKKAGSVLRSGRGRVTSLTSDNTGQVIGCHGTDGLVELFHFCSDQDANNRFKKRQRKERKKAANLEEAVSNQQQQEMGLKDEVRRLASVKVTDSKVKSVDIVMGRGEELRVALTLNSNCVELYSLHVSMKEAESRCLRKISGQGHHSEVRSVAFSSDNLAIVSASAESIKMWNRPSLACLRTVQTDYVLTSCFVPGDRHVLVGLKSGHMLIVDIVSGDVLEDVPAHSSELWSIYLMPDQRGCVSGGSDATVKFWQFELINDPNNTESKAKVLSVLHTRTLKLEENVLCVRISPNNRLIAVALLDSTVQIFFVDTLKFFISLYGHKLPVLCMDISSDSTLIATGSADRNVKIWGLDFGDCHRSLFAHDDSVTGLQFVPRTHQFFTCGKDGRVKQWDADSFDKIITLQAHHGEARSLAVSPNGQYVVSCGSDRVLRLFERSAEPLVLEDEAEEEREALDNEALVTGEETTVPGHIGLNLPSKKTVGSEKAAEQLLECLEICRDFRAKLDEYNEQVKAAESKKKKPPPPPQPPALMVAYQASTPEDFLIEILQRIRSSTEVDTNYINKDKIAGIVRFTTALVTGICFSDLEEALLLLPFTSVCELLGQLPALLDRGHQTELVCRTMIFLFRVHHSPIVNNQALLPIVGKLQQLAINRVTSSGKVLTLLVFCLLQDMVGYNLHGLQFLQRELEAKEGIQLFRDATLEKKNKDRQKKKKERVAKRALMML</sequence>
<comment type="caution">
    <text evidence="7">The sequence shown here is derived from an EMBL/GenBank/DDBJ whole genome shotgun (WGS) entry which is preliminary data.</text>
</comment>
<dbReference type="CDD" id="cd00200">
    <property type="entry name" value="WD40"/>
    <property type="match status" value="2"/>
</dbReference>
<gene>
    <name evidence="7" type="ORF">ANN_03566</name>
</gene>
<dbReference type="SMART" id="SM00320">
    <property type="entry name" value="WD40"/>
    <property type="match status" value="12"/>
</dbReference>
<dbReference type="InterPro" id="IPR019775">
    <property type="entry name" value="WD40_repeat_CS"/>
</dbReference>
<dbReference type="PROSITE" id="PS50082">
    <property type="entry name" value="WD_REPEATS_2"/>
    <property type="match status" value="9"/>
</dbReference>
<dbReference type="InterPro" id="IPR036322">
    <property type="entry name" value="WD40_repeat_dom_sf"/>
</dbReference>
<name>A0ABQ8TZE0_PERAM</name>
<keyword evidence="5" id="KW-0175">Coiled coil</keyword>
<dbReference type="Gene3D" id="2.130.10.10">
    <property type="entry name" value="YVTN repeat-like/Quinoprotein amine dehydrogenase"/>
    <property type="match status" value="4"/>
</dbReference>
<evidence type="ECO:0000256" key="2">
    <source>
        <dbReference type="ARBA" id="ARBA00022737"/>
    </source>
</evidence>
<feature type="repeat" description="WD" evidence="4">
    <location>
        <begin position="664"/>
        <end position="696"/>
    </location>
</feature>
<feature type="domain" description="Small-subunit processome Utp12" evidence="6">
    <location>
        <begin position="843"/>
        <end position="922"/>
    </location>
</feature>
<feature type="repeat" description="WD" evidence="4">
    <location>
        <begin position="622"/>
        <end position="663"/>
    </location>
</feature>
<feature type="coiled-coil region" evidence="5">
    <location>
        <begin position="307"/>
        <end position="341"/>
    </location>
</feature>
<feature type="repeat" description="WD" evidence="4">
    <location>
        <begin position="401"/>
        <end position="441"/>
    </location>
</feature>
<dbReference type="InterPro" id="IPR001680">
    <property type="entry name" value="WD40_rpt"/>
</dbReference>
<keyword evidence="2" id="KW-0677">Repeat</keyword>
<dbReference type="Pfam" id="PF25172">
    <property type="entry name" value="Beta-prop_WDR3_2nd"/>
    <property type="match status" value="1"/>
</dbReference>
<dbReference type="Pfam" id="PF25173">
    <property type="entry name" value="Beta-prop_WDR3_1st"/>
    <property type="match status" value="1"/>
</dbReference>
<dbReference type="PROSITE" id="PS00678">
    <property type="entry name" value="WD_REPEATS_1"/>
    <property type="match status" value="2"/>
</dbReference>
<dbReference type="Proteomes" id="UP001148838">
    <property type="component" value="Unassembled WGS sequence"/>
</dbReference>
<comment type="similarity">
    <text evidence="3">Belongs to the WD repeat WDR3/UTP12 family.</text>
</comment>
<feature type="repeat" description="WD" evidence="4">
    <location>
        <begin position="580"/>
        <end position="621"/>
    </location>
</feature>
<evidence type="ECO:0000256" key="5">
    <source>
        <dbReference type="SAM" id="Coils"/>
    </source>
</evidence>
<dbReference type="InterPro" id="IPR015943">
    <property type="entry name" value="WD40/YVTN_repeat-like_dom_sf"/>
</dbReference>
<feature type="repeat" description="WD" evidence="4">
    <location>
        <begin position="145"/>
        <end position="186"/>
    </location>
</feature>
<organism evidence="7 8">
    <name type="scientific">Periplaneta americana</name>
    <name type="common">American cockroach</name>
    <name type="synonym">Blatta americana</name>
    <dbReference type="NCBI Taxonomy" id="6978"/>
    <lineage>
        <taxon>Eukaryota</taxon>
        <taxon>Metazoa</taxon>
        <taxon>Ecdysozoa</taxon>
        <taxon>Arthropoda</taxon>
        <taxon>Hexapoda</taxon>
        <taxon>Insecta</taxon>
        <taxon>Pterygota</taxon>
        <taxon>Neoptera</taxon>
        <taxon>Polyneoptera</taxon>
        <taxon>Dictyoptera</taxon>
        <taxon>Blattodea</taxon>
        <taxon>Blattoidea</taxon>
        <taxon>Blattidae</taxon>
        <taxon>Blattinae</taxon>
        <taxon>Periplaneta</taxon>
    </lineage>
</organism>
<evidence type="ECO:0000313" key="7">
    <source>
        <dbReference type="EMBL" id="KAJ4452050.1"/>
    </source>
</evidence>
<dbReference type="InterPro" id="IPR020472">
    <property type="entry name" value="WD40_PAC1"/>
</dbReference>
<feature type="repeat" description="WD" evidence="4">
    <location>
        <begin position="482"/>
        <end position="516"/>
    </location>
</feature>
<evidence type="ECO:0000256" key="4">
    <source>
        <dbReference type="PROSITE-ProRule" id="PRU00221"/>
    </source>
</evidence>
<evidence type="ECO:0000313" key="8">
    <source>
        <dbReference type="Proteomes" id="UP001148838"/>
    </source>
</evidence>
<feature type="repeat" description="WD" evidence="4">
    <location>
        <begin position="103"/>
        <end position="136"/>
    </location>
</feature>
<dbReference type="InterPro" id="IPR007148">
    <property type="entry name" value="SSU_processome_Utp12"/>
</dbReference>
<dbReference type="PANTHER" id="PTHR19853:SF0">
    <property type="entry name" value="WD REPEAT-CONTAINING PROTEIN 3"/>
    <property type="match status" value="1"/>
</dbReference>
<dbReference type="EMBL" id="JAJSOF020000001">
    <property type="protein sequence ID" value="KAJ4452050.1"/>
    <property type="molecule type" value="Genomic_DNA"/>
</dbReference>
<keyword evidence="8" id="KW-1185">Reference proteome</keyword>